<dbReference type="EMBL" id="MVGT01004182">
    <property type="protein sequence ID" value="OVA01141.1"/>
    <property type="molecule type" value="Genomic_DNA"/>
</dbReference>
<accession>A0A200PSC5</accession>
<dbReference type="CDD" id="cd14798">
    <property type="entry name" value="RX-CC_like"/>
    <property type="match status" value="1"/>
</dbReference>
<feature type="domain" description="Disease resistance N-terminal" evidence="5">
    <location>
        <begin position="5"/>
        <end position="90"/>
    </location>
</feature>
<dbReference type="InterPro" id="IPR058922">
    <property type="entry name" value="WHD_DRP"/>
</dbReference>
<dbReference type="Pfam" id="PF23559">
    <property type="entry name" value="WHD_DRP"/>
    <property type="match status" value="1"/>
</dbReference>
<dbReference type="PANTHER" id="PTHR19338">
    <property type="entry name" value="TRANSLOCASE OF INNER MITOCHONDRIAL MEMBRANE 13 HOMOLOG"/>
    <property type="match status" value="1"/>
</dbReference>
<organism evidence="8 9">
    <name type="scientific">Macleaya cordata</name>
    <name type="common">Five-seeded plume-poppy</name>
    <name type="synonym">Bocconia cordata</name>
    <dbReference type="NCBI Taxonomy" id="56857"/>
    <lineage>
        <taxon>Eukaryota</taxon>
        <taxon>Viridiplantae</taxon>
        <taxon>Streptophyta</taxon>
        <taxon>Embryophyta</taxon>
        <taxon>Tracheophyta</taxon>
        <taxon>Spermatophyta</taxon>
        <taxon>Magnoliopsida</taxon>
        <taxon>Ranunculales</taxon>
        <taxon>Papaveraceae</taxon>
        <taxon>Papaveroideae</taxon>
        <taxon>Macleaya</taxon>
    </lineage>
</organism>
<dbReference type="GO" id="GO:0006952">
    <property type="term" value="P:defense response"/>
    <property type="evidence" value="ECO:0007669"/>
    <property type="project" value="UniProtKB-KW"/>
</dbReference>
<keyword evidence="9" id="KW-1185">Reference proteome</keyword>
<proteinExistence type="predicted"/>
<dbReference type="GO" id="GO:0051707">
    <property type="term" value="P:response to other organism"/>
    <property type="evidence" value="ECO:0007669"/>
    <property type="project" value="UniProtKB-ARBA"/>
</dbReference>
<keyword evidence="2" id="KW-0547">Nucleotide-binding</keyword>
<dbReference type="InterPro" id="IPR032675">
    <property type="entry name" value="LRR_dom_sf"/>
</dbReference>
<feature type="domain" description="NB-ARC" evidence="4">
    <location>
        <begin position="176"/>
        <end position="299"/>
    </location>
</feature>
<protein>
    <submittedName>
        <fullName evidence="8">Disease resistance protein</fullName>
    </submittedName>
</protein>
<dbReference type="GO" id="GO:0043531">
    <property type="term" value="F:ADP binding"/>
    <property type="evidence" value="ECO:0007669"/>
    <property type="project" value="InterPro"/>
</dbReference>
<dbReference type="FunFam" id="3.40.50.300:FF:001091">
    <property type="entry name" value="Probable disease resistance protein At1g61300"/>
    <property type="match status" value="1"/>
</dbReference>
<dbReference type="Pfam" id="PF18052">
    <property type="entry name" value="Rx_N"/>
    <property type="match status" value="1"/>
</dbReference>
<dbReference type="InterPro" id="IPR002182">
    <property type="entry name" value="NB-ARC"/>
</dbReference>
<evidence type="ECO:0000313" key="8">
    <source>
        <dbReference type="EMBL" id="OVA01141.1"/>
    </source>
</evidence>
<reference evidence="8 9" key="1">
    <citation type="journal article" date="2017" name="Mol. Plant">
        <title>The Genome of Medicinal Plant Macleaya cordata Provides New Insights into Benzylisoquinoline Alkaloids Metabolism.</title>
        <authorList>
            <person name="Liu X."/>
            <person name="Liu Y."/>
            <person name="Huang P."/>
            <person name="Ma Y."/>
            <person name="Qing Z."/>
            <person name="Tang Q."/>
            <person name="Cao H."/>
            <person name="Cheng P."/>
            <person name="Zheng Y."/>
            <person name="Yuan Z."/>
            <person name="Zhou Y."/>
            <person name="Liu J."/>
            <person name="Tang Z."/>
            <person name="Zhuo Y."/>
            <person name="Zhang Y."/>
            <person name="Yu L."/>
            <person name="Huang J."/>
            <person name="Yang P."/>
            <person name="Peng Q."/>
            <person name="Zhang J."/>
            <person name="Jiang W."/>
            <person name="Zhang Z."/>
            <person name="Lin K."/>
            <person name="Ro D.K."/>
            <person name="Chen X."/>
            <person name="Xiong X."/>
            <person name="Shang Y."/>
            <person name="Huang S."/>
            <person name="Zeng J."/>
        </authorList>
    </citation>
    <scope>NUCLEOTIDE SEQUENCE [LARGE SCALE GENOMIC DNA]</scope>
    <source>
        <strain evidence="9">cv. BLH2017</strain>
        <tissue evidence="8">Root</tissue>
    </source>
</reference>
<dbReference type="Pfam" id="PF23598">
    <property type="entry name" value="LRR_14"/>
    <property type="match status" value="1"/>
</dbReference>
<dbReference type="AlphaFoldDB" id="A0A200PSC5"/>
<dbReference type="Gene3D" id="3.80.10.10">
    <property type="entry name" value="Ribonuclease Inhibitor"/>
    <property type="match status" value="1"/>
</dbReference>
<dbReference type="Gene3D" id="1.10.10.10">
    <property type="entry name" value="Winged helix-like DNA-binding domain superfamily/Winged helix DNA-binding domain"/>
    <property type="match status" value="1"/>
</dbReference>
<dbReference type="InterPro" id="IPR036388">
    <property type="entry name" value="WH-like_DNA-bd_sf"/>
</dbReference>
<comment type="caution">
    <text evidence="8">The sequence shown here is derived from an EMBL/GenBank/DDBJ whole genome shotgun (WGS) entry which is preliminary data.</text>
</comment>
<gene>
    <name evidence="8" type="ORF">BVC80_8819g21</name>
</gene>
<dbReference type="Gene3D" id="1.20.5.4130">
    <property type="match status" value="1"/>
</dbReference>
<keyword evidence="1" id="KW-0677">Repeat</keyword>
<dbReference type="Pfam" id="PF00931">
    <property type="entry name" value="NB-ARC"/>
    <property type="match status" value="1"/>
</dbReference>
<dbReference type="InParanoid" id="A0A200PSC5"/>
<dbReference type="SUPFAM" id="SSF52540">
    <property type="entry name" value="P-loop containing nucleoside triphosphate hydrolases"/>
    <property type="match status" value="1"/>
</dbReference>
<dbReference type="OMA" id="HACAKEL"/>
<dbReference type="Gene3D" id="3.40.50.300">
    <property type="entry name" value="P-loop containing nucleotide triphosphate hydrolases"/>
    <property type="match status" value="1"/>
</dbReference>
<dbReference type="InterPro" id="IPR038005">
    <property type="entry name" value="RX-like_CC"/>
</dbReference>
<dbReference type="InterPro" id="IPR055414">
    <property type="entry name" value="LRR_R13L4/SHOC2-like"/>
</dbReference>
<dbReference type="PANTHER" id="PTHR19338:SF66">
    <property type="entry name" value="NB-ARC DOMAIN-CONTAINING PROTEIN"/>
    <property type="match status" value="1"/>
</dbReference>
<evidence type="ECO:0000259" key="6">
    <source>
        <dbReference type="Pfam" id="PF23559"/>
    </source>
</evidence>
<dbReference type="OrthoDB" id="3027644at2759"/>
<keyword evidence="3" id="KW-0611">Plant defense</keyword>
<sequence>MAEAVVSFAVERLGDQLIQEAVFLYGVREQVERLCNELRRMQCFLKDADAKQQQGDERVRNWVAEIIRDVAYDAEDVIDTFILKVASKRRGGIQEFLMRNTCIINRAVHLHNVGMEIQAILARLQDISNSRTTYGIKDIDDGEASSNANQRLQQQLRRTYPHVEDEVDVIGLEEYTKELVAELMKEEKRCRVISIVSIGGLGKTTLAKKVYRHDVVKSHFDCCAWTLISQQCSRRDVLQEILKTASALTNDEMKMIREINEEDLVEKLHSYLQEKQYLVVLDEIWSEEAWDVNKSCISKWEDGKQKDYEIPTRKLIRLWTAEGFIPQQKRGEVLTMEDVGKDQFLAELIQRCVVQVDKKSLNGRVKTCRVHDLMRDLCLSKAKEENFLDIYEYQDHHDDENAPSTNYRLRRHAIHGDKIRVLDLENVTTSEKSITKVVAKLIHLSDQLRLDNLINLQTLKRVFGGKWLKEGYLEKMTNLQTLEIYDLLRSQIEVILPGIVVRSSSSDHHNPVRSLSLACMIGDEFPNLEPLSHCHNLKLRLTGRCKSENLCKYPPNLTKLILEFNHLKEDPMATLQHLPNLMYLHMTHSYEGEEMVCSAEGFPQLQYLSLNNLSELNEWRVNQGGMPRLKHLDIYSCEELRMLPEGLRFITTLQQLEIIGMSRVFRDRVERGSGEDWYKIEHIPSIRIG</sequence>
<evidence type="ECO:0000256" key="1">
    <source>
        <dbReference type="ARBA" id="ARBA00022737"/>
    </source>
</evidence>
<evidence type="ECO:0000256" key="3">
    <source>
        <dbReference type="ARBA" id="ARBA00022821"/>
    </source>
</evidence>
<feature type="domain" description="Disease resistance R13L4/SHOC-2-like LRR" evidence="7">
    <location>
        <begin position="450"/>
        <end position="658"/>
    </location>
</feature>
<evidence type="ECO:0000259" key="4">
    <source>
        <dbReference type="Pfam" id="PF00931"/>
    </source>
</evidence>
<feature type="domain" description="Disease resistance protein winged helix" evidence="6">
    <location>
        <begin position="306"/>
        <end position="378"/>
    </location>
</feature>
<evidence type="ECO:0000256" key="2">
    <source>
        <dbReference type="ARBA" id="ARBA00022741"/>
    </source>
</evidence>
<dbReference type="InterPro" id="IPR027417">
    <property type="entry name" value="P-loop_NTPase"/>
</dbReference>
<dbReference type="SUPFAM" id="SSF52058">
    <property type="entry name" value="L domain-like"/>
    <property type="match status" value="1"/>
</dbReference>
<evidence type="ECO:0000313" key="9">
    <source>
        <dbReference type="Proteomes" id="UP000195402"/>
    </source>
</evidence>
<dbReference type="Proteomes" id="UP000195402">
    <property type="component" value="Unassembled WGS sequence"/>
</dbReference>
<dbReference type="InterPro" id="IPR041118">
    <property type="entry name" value="Rx_N"/>
</dbReference>
<dbReference type="PRINTS" id="PR00364">
    <property type="entry name" value="DISEASERSIST"/>
</dbReference>
<evidence type="ECO:0000259" key="7">
    <source>
        <dbReference type="Pfam" id="PF23598"/>
    </source>
</evidence>
<evidence type="ECO:0000259" key="5">
    <source>
        <dbReference type="Pfam" id="PF18052"/>
    </source>
</evidence>
<name>A0A200PSC5_MACCD</name>
<dbReference type="STRING" id="56857.A0A200PSC5"/>